<dbReference type="InterPro" id="IPR037185">
    <property type="entry name" value="EmrE-like"/>
</dbReference>
<feature type="transmembrane region" description="Helical" evidence="7">
    <location>
        <begin position="90"/>
        <end position="107"/>
    </location>
</feature>
<keyword evidence="10" id="KW-1185">Reference proteome</keyword>
<evidence type="ECO:0000256" key="4">
    <source>
        <dbReference type="ARBA" id="ARBA00022692"/>
    </source>
</evidence>
<comment type="caution">
    <text evidence="9">The sequence shown here is derived from an EMBL/GenBank/DDBJ whole genome shotgun (WGS) entry which is preliminary data.</text>
</comment>
<sequence>MTRQRAFWLMLLVTAAWGASYMWMKLALASVGPFMLVGLRFSIAFVVTSLVFWRLLNWPSRNEAIASLILGTLLFSLFSLVMTGLEHTDASTAGFLLSTTAVFVTILDTIRQRIWPRPVTLITTLTVIVGLYFLVANGGGLHLNVGALFCLGCAALYAVYILYSDRLSRHGQATFNVSIWQLGVAGVEGLCLGTLTSGFQLPQTGAQWGAVLALGIICSAFGFVGQNAAQRYLTPETVSLIYSLEPIFSAIFAFLMLDEVLTGIQYLGAALIFASIVISEVVKAHQPLKA</sequence>
<evidence type="ECO:0000313" key="10">
    <source>
        <dbReference type="Proteomes" id="UP000051442"/>
    </source>
</evidence>
<feature type="transmembrane region" description="Helical" evidence="7">
    <location>
        <begin position="175"/>
        <end position="199"/>
    </location>
</feature>
<feature type="transmembrane region" description="Helical" evidence="7">
    <location>
        <begin position="119"/>
        <end position="135"/>
    </location>
</feature>
<dbReference type="OrthoDB" id="9804865at2"/>
<dbReference type="PANTHER" id="PTHR42920:SF5">
    <property type="entry name" value="EAMA DOMAIN-CONTAINING PROTEIN"/>
    <property type="match status" value="1"/>
</dbReference>
<gene>
    <name evidence="9" type="ORF">FD14_GL001051</name>
</gene>
<dbReference type="Gene3D" id="1.10.3730.20">
    <property type="match status" value="1"/>
</dbReference>
<name>A0A0R2F9J8_9LACO</name>
<feature type="domain" description="EamA" evidence="8">
    <location>
        <begin position="145"/>
        <end position="278"/>
    </location>
</feature>
<keyword evidence="3" id="KW-1003">Cell membrane</keyword>
<dbReference type="SUPFAM" id="SSF103481">
    <property type="entry name" value="Multidrug resistance efflux transporter EmrE"/>
    <property type="match status" value="2"/>
</dbReference>
<dbReference type="GO" id="GO:0005886">
    <property type="term" value="C:plasma membrane"/>
    <property type="evidence" value="ECO:0007669"/>
    <property type="project" value="UniProtKB-SubCell"/>
</dbReference>
<dbReference type="STRING" id="1423804.FD14_GL001051"/>
<dbReference type="PANTHER" id="PTHR42920">
    <property type="entry name" value="OS03G0707200 PROTEIN-RELATED"/>
    <property type="match status" value="1"/>
</dbReference>
<feature type="transmembrane region" description="Helical" evidence="7">
    <location>
        <begin position="34"/>
        <end position="53"/>
    </location>
</feature>
<keyword evidence="5 7" id="KW-1133">Transmembrane helix</keyword>
<keyword evidence="4 7" id="KW-0812">Transmembrane</keyword>
<evidence type="ECO:0000256" key="5">
    <source>
        <dbReference type="ARBA" id="ARBA00022989"/>
    </source>
</evidence>
<accession>A0A0R2F9J8</accession>
<feature type="transmembrane region" description="Helical" evidence="7">
    <location>
        <begin position="65"/>
        <end position="84"/>
    </location>
</feature>
<evidence type="ECO:0000256" key="6">
    <source>
        <dbReference type="ARBA" id="ARBA00023136"/>
    </source>
</evidence>
<organism evidence="9 10">
    <name type="scientific">Secundilactobacillus similis DSM 23365 = JCM 2765</name>
    <dbReference type="NCBI Taxonomy" id="1423804"/>
    <lineage>
        <taxon>Bacteria</taxon>
        <taxon>Bacillati</taxon>
        <taxon>Bacillota</taxon>
        <taxon>Bacilli</taxon>
        <taxon>Lactobacillales</taxon>
        <taxon>Lactobacillaceae</taxon>
        <taxon>Secundilactobacillus</taxon>
    </lineage>
</organism>
<comment type="subcellular location">
    <subcellularLocation>
        <location evidence="1">Cell membrane</location>
        <topology evidence="1">Multi-pass membrane protein</topology>
    </subcellularLocation>
</comment>
<evidence type="ECO:0000256" key="3">
    <source>
        <dbReference type="ARBA" id="ARBA00022475"/>
    </source>
</evidence>
<feature type="domain" description="EamA" evidence="8">
    <location>
        <begin position="7"/>
        <end position="135"/>
    </location>
</feature>
<feature type="transmembrane region" description="Helical" evidence="7">
    <location>
        <begin position="263"/>
        <end position="282"/>
    </location>
</feature>
<evidence type="ECO:0000256" key="7">
    <source>
        <dbReference type="SAM" id="Phobius"/>
    </source>
</evidence>
<keyword evidence="6 7" id="KW-0472">Membrane</keyword>
<feature type="transmembrane region" description="Helical" evidence="7">
    <location>
        <begin position="205"/>
        <end position="225"/>
    </location>
</feature>
<dbReference type="Proteomes" id="UP000051442">
    <property type="component" value="Unassembled WGS sequence"/>
</dbReference>
<comment type="similarity">
    <text evidence="2">Belongs to the EamA transporter family.</text>
</comment>
<dbReference type="InterPro" id="IPR051258">
    <property type="entry name" value="Diverse_Substrate_Transporter"/>
</dbReference>
<feature type="transmembrane region" description="Helical" evidence="7">
    <location>
        <begin position="237"/>
        <end position="257"/>
    </location>
</feature>
<evidence type="ECO:0000256" key="2">
    <source>
        <dbReference type="ARBA" id="ARBA00007362"/>
    </source>
</evidence>
<protein>
    <recommendedName>
        <fullName evidence="8">EamA domain-containing protein</fullName>
    </recommendedName>
</protein>
<dbReference type="EMBL" id="AYZM01000112">
    <property type="protein sequence ID" value="KRN21533.1"/>
    <property type="molecule type" value="Genomic_DNA"/>
</dbReference>
<dbReference type="AlphaFoldDB" id="A0A0R2F9J8"/>
<dbReference type="RefSeq" id="WP_057152010.1">
    <property type="nucleotide sequence ID" value="NZ_AYZM01000112.1"/>
</dbReference>
<reference evidence="9 10" key="1">
    <citation type="journal article" date="2015" name="Genome Announc.">
        <title>Expanding the biotechnology potential of lactobacilli through comparative genomics of 213 strains and associated genera.</title>
        <authorList>
            <person name="Sun Z."/>
            <person name="Harris H.M."/>
            <person name="McCann A."/>
            <person name="Guo C."/>
            <person name="Argimon S."/>
            <person name="Zhang W."/>
            <person name="Yang X."/>
            <person name="Jeffery I.B."/>
            <person name="Cooney J.C."/>
            <person name="Kagawa T.F."/>
            <person name="Liu W."/>
            <person name="Song Y."/>
            <person name="Salvetti E."/>
            <person name="Wrobel A."/>
            <person name="Rasinkangas P."/>
            <person name="Parkhill J."/>
            <person name="Rea M.C."/>
            <person name="O'Sullivan O."/>
            <person name="Ritari J."/>
            <person name="Douillard F.P."/>
            <person name="Paul Ross R."/>
            <person name="Yang R."/>
            <person name="Briner A.E."/>
            <person name="Felis G.E."/>
            <person name="de Vos W.M."/>
            <person name="Barrangou R."/>
            <person name="Klaenhammer T.R."/>
            <person name="Caufield P.W."/>
            <person name="Cui Y."/>
            <person name="Zhang H."/>
            <person name="O'Toole P.W."/>
        </authorList>
    </citation>
    <scope>NUCLEOTIDE SEQUENCE [LARGE SCALE GENOMIC DNA]</scope>
    <source>
        <strain evidence="9 10">DSM 23365</strain>
    </source>
</reference>
<evidence type="ECO:0000313" key="9">
    <source>
        <dbReference type="EMBL" id="KRN21533.1"/>
    </source>
</evidence>
<evidence type="ECO:0000259" key="8">
    <source>
        <dbReference type="Pfam" id="PF00892"/>
    </source>
</evidence>
<proteinExistence type="inferred from homology"/>
<evidence type="ECO:0000256" key="1">
    <source>
        <dbReference type="ARBA" id="ARBA00004651"/>
    </source>
</evidence>
<dbReference type="InterPro" id="IPR000620">
    <property type="entry name" value="EamA_dom"/>
</dbReference>
<dbReference type="PATRIC" id="fig|1423804.4.peg.1128"/>
<dbReference type="Pfam" id="PF00892">
    <property type="entry name" value="EamA"/>
    <property type="match status" value="2"/>
</dbReference>
<feature type="transmembrane region" description="Helical" evidence="7">
    <location>
        <begin position="141"/>
        <end position="163"/>
    </location>
</feature>